<dbReference type="PANTHER" id="PTHR43540">
    <property type="entry name" value="PEROXYUREIDOACRYLATE/UREIDOACRYLATE AMIDOHYDROLASE-RELATED"/>
    <property type="match status" value="1"/>
</dbReference>
<dbReference type="InterPro" id="IPR000868">
    <property type="entry name" value="Isochorismatase-like_dom"/>
</dbReference>
<accession>A0ABU4CLS0</accession>
<evidence type="ECO:0000313" key="3">
    <source>
        <dbReference type="EMBL" id="MDV6284489.1"/>
    </source>
</evidence>
<dbReference type="Gene3D" id="3.40.50.850">
    <property type="entry name" value="Isochorismatase-like"/>
    <property type="match status" value="1"/>
</dbReference>
<sequence length="206" mass="22208">MTNLTLDLDRTALVLIDLQNDNVHRDGAYASFGAAAHAEEQQLLTHVGELLDWARTKSVPVVHNHIVSFPGRPFGGRNAPIFRMIGPDSLRLGSWGAQALDGLEARDDEPVLLRNRMSCFNGTPLDSLLRNLGVTDVVVSGVWTNMAVEHTIRDAADHGYRAILPADATSSLSADWQAAAVGYAVTNIAEIVTTADVIAGQRDETV</sequence>
<comment type="caution">
    <text evidence="3">The sequence shown here is derived from an EMBL/GenBank/DDBJ whole genome shotgun (WGS) entry which is preliminary data.</text>
</comment>
<proteinExistence type="predicted"/>
<evidence type="ECO:0000259" key="2">
    <source>
        <dbReference type="Pfam" id="PF00857"/>
    </source>
</evidence>
<dbReference type="CDD" id="cd00431">
    <property type="entry name" value="cysteine_hydrolases"/>
    <property type="match status" value="1"/>
</dbReference>
<name>A0ABU4CLS0_RHOJO</name>
<dbReference type="InterPro" id="IPR036380">
    <property type="entry name" value="Isochorismatase-like_sf"/>
</dbReference>
<reference evidence="3 4" key="1">
    <citation type="submission" date="2023-10" db="EMBL/GenBank/DDBJ databases">
        <title>Development of a sustainable strategy for remediation of hydrocarbon-contaminated territories based on the waste exchange concept.</title>
        <authorList>
            <person name="Krivoruchko A."/>
        </authorList>
    </citation>
    <scope>NUCLEOTIDE SEQUENCE [LARGE SCALE GENOMIC DNA]</scope>
    <source>
        <strain evidence="3 4">IEGM 60</strain>
    </source>
</reference>
<evidence type="ECO:0000313" key="4">
    <source>
        <dbReference type="Proteomes" id="UP001185737"/>
    </source>
</evidence>
<keyword evidence="1 3" id="KW-0378">Hydrolase</keyword>
<keyword evidence="4" id="KW-1185">Reference proteome</keyword>
<organism evidence="3 4">
    <name type="scientific">Rhodococcus jostii</name>
    <dbReference type="NCBI Taxonomy" id="132919"/>
    <lineage>
        <taxon>Bacteria</taxon>
        <taxon>Bacillati</taxon>
        <taxon>Actinomycetota</taxon>
        <taxon>Actinomycetes</taxon>
        <taxon>Mycobacteriales</taxon>
        <taxon>Nocardiaceae</taxon>
        <taxon>Rhodococcus</taxon>
    </lineage>
</organism>
<dbReference type="SUPFAM" id="SSF52499">
    <property type="entry name" value="Isochorismatase-like hydrolases"/>
    <property type="match status" value="1"/>
</dbReference>
<protein>
    <submittedName>
        <fullName evidence="3">Cysteine hydrolase</fullName>
    </submittedName>
</protein>
<dbReference type="RefSeq" id="WP_317570341.1">
    <property type="nucleotide sequence ID" value="NZ_JAWLKA010000019.1"/>
</dbReference>
<dbReference type="EMBL" id="JAWLKA010000019">
    <property type="protein sequence ID" value="MDV6284489.1"/>
    <property type="molecule type" value="Genomic_DNA"/>
</dbReference>
<evidence type="ECO:0000256" key="1">
    <source>
        <dbReference type="ARBA" id="ARBA00022801"/>
    </source>
</evidence>
<feature type="domain" description="Isochorismatase-like" evidence="2">
    <location>
        <begin position="11"/>
        <end position="196"/>
    </location>
</feature>
<gene>
    <name evidence="3" type="ORF">R3Q59_28760</name>
</gene>
<dbReference type="Pfam" id="PF00857">
    <property type="entry name" value="Isochorismatase"/>
    <property type="match status" value="1"/>
</dbReference>
<dbReference type="Proteomes" id="UP001185737">
    <property type="component" value="Unassembled WGS sequence"/>
</dbReference>
<dbReference type="GO" id="GO:0016787">
    <property type="term" value="F:hydrolase activity"/>
    <property type="evidence" value="ECO:0007669"/>
    <property type="project" value="UniProtKB-KW"/>
</dbReference>
<dbReference type="InterPro" id="IPR050272">
    <property type="entry name" value="Isochorismatase-like_hydrls"/>
</dbReference>
<dbReference type="PANTHER" id="PTHR43540:SF6">
    <property type="entry name" value="ISOCHORISMATASE-LIKE DOMAIN-CONTAINING PROTEIN"/>
    <property type="match status" value="1"/>
</dbReference>